<sequence>MARGAPGPRRRGESGMRLGTPGHLHDFRCDRQEFSPKPLDFRRHAGSNGMTVGHDFVNELRRNHAHEIQRLRKQIAQRRPGPGRKNRIWAMDGSTKTDTAGERHFILGLLDHGTRRCLALHPLPDKRSLTLLRVLLGAIVRHGRPKVLRTDNEAIFTSRLFRFGLQVLGIRHQTTDLHSPWQNGRIERLFGTLKARLNHWTVQDCSGLHAALLEFRFWYNHVRPHQHLHGRTPAEVWDGIDIYRRPVKRRVFYEAWNGLLQGEWFIH</sequence>
<evidence type="ECO:0000256" key="1">
    <source>
        <dbReference type="SAM" id="MobiDB-lite"/>
    </source>
</evidence>
<dbReference type="Pfam" id="PF13683">
    <property type="entry name" value="rve_3"/>
    <property type="match status" value="1"/>
</dbReference>
<dbReference type="GO" id="GO:0003676">
    <property type="term" value="F:nucleic acid binding"/>
    <property type="evidence" value="ECO:0007669"/>
    <property type="project" value="InterPro"/>
</dbReference>
<organism evidence="3 4">
    <name type="scientific">Marilutibacter alkalisoli</name>
    <dbReference type="NCBI Taxonomy" id="2591633"/>
    <lineage>
        <taxon>Bacteria</taxon>
        <taxon>Pseudomonadati</taxon>
        <taxon>Pseudomonadota</taxon>
        <taxon>Gammaproteobacteria</taxon>
        <taxon>Lysobacterales</taxon>
        <taxon>Lysobacteraceae</taxon>
        <taxon>Marilutibacter</taxon>
    </lineage>
</organism>
<dbReference type="OrthoDB" id="6174090at2"/>
<accession>A0A514BRZ0</accession>
<dbReference type="InterPro" id="IPR001584">
    <property type="entry name" value="Integrase_cat-core"/>
</dbReference>
<dbReference type="PROSITE" id="PS50994">
    <property type="entry name" value="INTEGRASE"/>
    <property type="match status" value="1"/>
</dbReference>
<dbReference type="Gene3D" id="3.30.420.10">
    <property type="entry name" value="Ribonuclease H-like superfamily/Ribonuclease H"/>
    <property type="match status" value="1"/>
</dbReference>
<dbReference type="AlphaFoldDB" id="A0A514BRZ0"/>
<dbReference type="InterPro" id="IPR012337">
    <property type="entry name" value="RNaseH-like_sf"/>
</dbReference>
<keyword evidence="4" id="KW-1185">Reference proteome</keyword>
<evidence type="ECO:0000259" key="2">
    <source>
        <dbReference type="PROSITE" id="PS50994"/>
    </source>
</evidence>
<dbReference type="SUPFAM" id="SSF53098">
    <property type="entry name" value="Ribonuclease H-like"/>
    <property type="match status" value="1"/>
</dbReference>
<gene>
    <name evidence="3" type="ORF">FKV23_08685</name>
</gene>
<dbReference type="KEGG" id="lyj:FKV23_08685"/>
<feature type="region of interest" description="Disordered" evidence="1">
    <location>
        <begin position="1"/>
        <end position="24"/>
    </location>
</feature>
<dbReference type="PANTHER" id="PTHR47515">
    <property type="entry name" value="LOW CALCIUM RESPONSE LOCUS PROTEIN T"/>
    <property type="match status" value="1"/>
</dbReference>
<dbReference type="InterPro" id="IPR036397">
    <property type="entry name" value="RNaseH_sf"/>
</dbReference>
<evidence type="ECO:0000313" key="4">
    <source>
        <dbReference type="Proteomes" id="UP000317199"/>
    </source>
</evidence>
<protein>
    <submittedName>
        <fullName evidence="3">Transposase family protein</fullName>
    </submittedName>
</protein>
<dbReference type="Proteomes" id="UP000317199">
    <property type="component" value="Chromosome"/>
</dbReference>
<feature type="domain" description="Integrase catalytic" evidence="2">
    <location>
        <begin position="78"/>
        <end position="241"/>
    </location>
</feature>
<evidence type="ECO:0000313" key="3">
    <source>
        <dbReference type="EMBL" id="QDH70164.1"/>
    </source>
</evidence>
<proteinExistence type="predicted"/>
<dbReference type="EMBL" id="CP041242">
    <property type="protein sequence ID" value="QDH70164.1"/>
    <property type="molecule type" value="Genomic_DNA"/>
</dbReference>
<reference evidence="3 4" key="1">
    <citation type="submission" date="2019-06" db="EMBL/GenBank/DDBJ databases">
        <title>Lysobacter alkalisoli sp. nov. isolated from saline-alkali soil.</title>
        <authorList>
            <person name="Sun J.-Q."/>
            <person name="Xu L."/>
        </authorList>
    </citation>
    <scope>NUCLEOTIDE SEQUENCE [LARGE SCALE GENOMIC DNA]</scope>
    <source>
        <strain evidence="3 4">SJ-36</strain>
    </source>
</reference>
<dbReference type="GO" id="GO:0015074">
    <property type="term" value="P:DNA integration"/>
    <property type="evidence" value="ECO:0007669"/>
    <property type="project" value="InterPro"/>
</dbReference>
<dbReference type="PANTHER" id="PTHR47515:SF2">
    <property type="entry name" value="INTEGRASE CORE DOMAIN PROTEIN"/>
    <property type="match status" value="1"/>
</dbReference>
<name>A0A514BRZ0_9GAMM</name>